<feature type="transmembrane region" description="Helical" evidence="7">
    <location>
        <begin position="6"/>
        <end position="28"/>
    </location>
</feature>
<dbReference type="Proteomes" id="UP000886829">
    <property type="component" value="Unassembled WGS sequence"/>
</dbReference>
<dbReference type="Pfam" id="PF03741">
    <property type="entry name" value="TerC"/>
    <property type="match status" value="1"/>
</dbReference>
<evidence type="ECO:0000256" key="2">
    <source>
        <dbReference type="ARBA" id="ARBA00007511"/>
    </source>
</evidence>
<proteinExistence type="inferred from homology"/>
<dbReference type="PANTHER" id="PTHR30238:SF0">
    <property type="entry name" value="THYLAKOID MEMBRANE PROTEIN TERC, CHLOROPLASTIC"/>
    <property type="match status" value="1"/>
</dbReference>
<feature type="transmembrane region" description="Helical" evidence="7">
    <location>
        <begin position="40"/>
        <end position="60"/>
    </location>
</feature>
<feature type="transmembrane region" description="Helical" evidence="7">
    <location>
        <begin position="129"/>
        <end position="150"/>
    </location>
</feature>
<feature type="transmembrane region" description="Helical" evidence="7">
    <location>
        <begin position="280"/>
        <end position="299"/>
    </location>
</feature>
<evidence type="ECO:0000256" key="6">
    <source>
        <dbReference type="SAM" id="MobiDB-lite"/>
    </source>
</evidence>
<feature type="transmembrane region" description="Helical" evidence="7">
    <location>
        <begin position="311"/>
        <end position="331"/>
    </location>
</feature>
<keyword evidence="5 7" id="KW-0472">Membrane</keyword>
<comment type="caution">
    <text evidence="8">The sequence shown here is derived from an EMBL/GenBank/DDBJ whole genome shotgun (WGS) entry which is preliminary data.</text>
</comment>
<protein>
    <submittedName>
        <fullName evidence="8">TerC/Alx family metal homeostasis membrane protein</fullName>
    </submittedName>
</protein>
<keyword evidence="3 7" id="KW-0812">Transmembrane</keyword>
<comment type="similarity">
    <text evidence="2">Belongs to the TerC family.</text>
</comment>
<dbReference type="PANTHER" id="PTHR30238">
    <property type="entry name" value="MEMBRANE BOUND PREDICTED REDOX MODULATOR"/>
    <property type="match status" value="1"/>
</dbReference>
<reference evidence="8" key="1">
    <citation type="journal article" date="2021" name="PeerJ">
        <title>Extensive microbial diversity within the chicken gut microbiome revealed by metagenomics and culture.</title>
        <authorList>
            <person name="Gilroy R."/>
            <person name="Ravi A."/>
            <person name="Getino M."/>
            <person name="Pursley I."/>
            <person name="Horton D.L."/>
            <person name="Alikhan N.F."/>
            <person name="Baker D."/>
            <person name="Gharbi K."/>
            <person name="Hall N."/>
            <person name="Watson M."/>
            <person name="Adriaenssens E.M."/>
            <person name="Foster-Nyarko E."/>
            <person name="Jarju S."/>
            <person name="Secka A."/>
            <person name="Antonio M."/>
            <person name="Oren A."/>
            <person name="Chaudhuri R.R."/>
            <person name="La Ragione R."/>
            <person name="Hildebrand F."/>
            <person name="Pallen M.J."/>
        </authorList>
    </citation>
    <scope>NUCLEOTIDE SEQUENCE</scope>
    <source>
        <strain evidence="8">USASDec5-558</strain>
    </source>
</reference>
<feature type="compositionally biased region" description="Polar residues" evidence="6">
    <location>
        <begin position="397"/>
        <end position="408"/>
    </location>
</feature>
<feature type="transmembrane region" description="Helical" evidence="7">
    <location>
        <begin position="105"/>
        <end position="123"/>
    </location>
</feature>
<evidence type="ECO:0000256" key="1">
    <source>
        <dbReference type="ARBA" id="ARBA00004141"/>
    </source>
</evidence>
<evidence type="ECO:0000256" key="3">
    <source>
        <dbReference type="ARBA" id="ARBA00022692"/>
    </source>
</evidence>
<organism evidence="8 9">
    <name type="scientific">Candidatus Anaerobiospirillum pullistercoris</name>
    <dbReference type="NCBI Taxonomy" id="2838452"/>
    <lineage>
        <taxon>Bacteria</taxon>
        <taxon>Pseudomonadati</taxon>
        <taxon>Pseudomonadota</taxon>
        <taxon>Gammaproteobacteria</taxon>
        <taxon>Aeromonadales</taxon>
        <taxon>Succinivibrionaceae</taxon>
        <taxon>Anaerobiospirillum</taxon>
    </lineage>
</organism>
<gene>
    <name evidence="8" type="ORF">H9850_08250</name>
</gene>
<evidence type="ECO:0000313" key="9">
    <source>
        <dbReference type="Proteomes" id="UP000886829"/>
    </source>
</evidence>
<evidence type="ECO:0000256" key="7">
    <source>
        <dbReference type="SAM" id="Phobius"/>
    </source>
</evidence>
<evidence type="ECO:0000256" key="4">
    <source>
        <dbReference type="ARBA" id="ARBA00022989"/>
    </source>
</evidence>
<comment type="subcellular location">
    <subcellularLocation>
        <location evidence="1">Membrane</location>
        <topology evidence="1">Multi-pass membrane protein</topology>
    </subcellularLocation>
</comment>
<dbReference type="EMBL" id="DXEV01000165">
    <property type="protein sequence ID" value="HIX57445.1"/>
    <property type="molecule type" value="Genomic_DNA"/>
</dbReference>
<evidence type="ECO:0000256" key="5">
    <source>
        <dbReference type="ARBA" id="ARBA00023136"/>
    </source>
</evidence>
<dbReference type="InterPro" id="IPR022369">
    <property type="entry name" value="Integral_membrane_TerC_rswitch"/>
</dbReference>
<keyword evidence="4 7" id="KW-1133">Transmembrane helix</keyword>
<feature type="region of interest" description="Disordered" evidence="6">
    <location>
        <begin position="341"/>
        <end position="408"/>
    </location>
</feature>
<sequence>MEHLGFPTETVIILIAAVFGSLIVDFLAHRADKEISFTSACLWSLFWIAVSILFGGYIYFHHGREMASLFFTGYVLEKVLSVDNLFVIMAIFSWFSVPSRFRHRVLYWGVLGAFVFRGIFVAIGTGLLMFGPFVEMIFALVVAYTAVMMLRSGGDEEELEDYSNHIAYRTVRKVFPVWPRLHGHDFFISRHHAKEEAKKLGLSIEGFNHKIAFVATPLFLCLAVIEVSDVMFAFDSVPAVIAVSREPLIIYSAMIFAILGLRSLYFVLESLKKYLVHLEKAVIVLLFFIAAKLMAGALYHQFHIGFDISPTTSLVVVLVILSIGIVASILFPDKSEQQADADSVTTPATTSDLPPVLATSAEGNTQSVSTEVNAETGADGSTPAQDSTKAVEANEGTAPSTPQNKDQS</sequence>
<feature type="compositionally biased region" description="Polar residues" evidence="6">
    <location>
        <begin position="341"/>
        <end position="352"/>
    </location>
</feature>
<feature type="compositionally biased region" description="Polar residues" evidence="6">
    <location>
        <begin position="361"/>
        <end position="373"/>
    </location>
</feature>
<accession>A0A9D2B1A0</accession>
<dbReference type="GO" id="GO:0016020">
    <property type="term" value="C:membrane"/>
    <property type="evidence" value="ECO:0007669"/>
    <property type="project" value="UniProtKB-SubCell"/>
</dbReference>
<evidence type="ECO:0000313" key="8">
    <source>
        <dbReference type="EMBL" id="HIX57445.1"/>
    </source>
</evidence>
<dbReference type="InterPro" id="IPR005496">
    <property type="entry name" value="Integral_membrane_TerC"/>
</dbReference>
<dbReference type="AlphaFoldDB" id="A0A9D2B1A0"/>
<dbReference type="NCBIfam" id="TIGR03718">
    <property type="entry name" value="R_switched_Alx"/>
    <property type="match status" value="1"/>
</dbReference>
<feature type="transmembrane region" description="Helical" evidence="7">
    <location>
        <begin position="248"/>
        <end position="268"/>
    </location>
</feature>
<feature type="transmembrane region" description="Helical" evidence="7">
    <location>
        <begin position="80"/>
        <end position="98"/>
    </location>
</feature>
<name>A0A9D2B1A0_9GAMM</name>
<feature type="transmembrane region" description="Helical" evidence="7">
    <location>
        <begin position="211"/>
        <end position="228"/>
    </location>
</feature>
<reference evidence="8" key="2">
    <citation type="submission" date="2021-04" db="EMBL/GenBank/DDBJ databases">
        <authorList>
            <person name="Gilroy R."/>
        </authorList>
    </citation>
    <scope>NUCLEOTIDE SEQUENCE</scope>
    <source>
        <strain evidence="8">USASDec5-558</strain>
    </source>
</reference>